<evidence type="ECO:0000313" key="1">
    <source>
        <dbReference type="EMBL" id="KAF9731055.1"/>
    </source>
</evidence>
<dbReference type="EMBL" id="WJXW01000013">
    <property type="protein sequence ID" value="KAF9731055.1"/>
    <property type="molecule type" value="Genomic_DNA"/>
</dbReference>
<sequence>MSNDPLGDAVCPLTTAYSVAVKPPCVRYSSTLASTTLRFAIPYTFSCGSTTSPSFRTIITAVRMDRILALSVSLSFSVLSYTYLYRGIIEISNVQVEGRYSAQLASVTFSGNTSSVGLQHDKQPRSDKFARQPGVHFSEKISELKIAQEQLKRKYEATISQQADLKVVPERPDATHAAISRSAELVPMVQKEMVDLFSGIAVLHSLKNDQMEFRHSKISEAYS</sequence>
<keyword evidence="2" id="KW-1185">Reference proteome</keyword>
<gene>
    <name evidence="1" type="ORF">PMIN01_11014</name>
</gene>
<comment type="caution">
    <text evidence="1">The sequence shown here is derived from an EMBL/GenBank/DDBJ whole genome shotgun (WGS) entry which is preliminary data.</text>
</comment>
<proteinExistence type="predicted"/>
<name>A0A9P6G9S1_9PLEO</name>
<evidence type="ECO:0000313" key="2">
    <source>
        <dbReference type="Proteomes" id="UP000756921"/>
    </source>
</evidence>
<reference evidence="1" key="1">
    <citation type="journal article" date="2020" name="Mol. Plant Microbe Interact.">
        <title>Genome Sequence of the Biocontrol Agent Coniothyrium minitans strain Conio (IMI 134523).</title>
        <authorList>
            <person name="Patel D."/>
            <person name="Shittu T.A."/>
            <person name="Baroncelli R."/>
            <person name="Muthumeenakshi S."/>
            <person name="Osborne T.H."/>
            <person name="Janganan T.K."/>
            <person name="Sreenivasaprasad S."/>
        </authorList>
    </citation>
    <scope>NUCLEOTIDE SEQUENCE</scope>
    <source>
        <strain evidence="1">Conio</strain>
    </source>
</reference>
<accession>A0A9P6G9S1</accession>
<dbReference type="AlphaFoldDB" id="A0A9P6G9S1"/>
<dbReference type="OrthoDB" id="443402at2759"/>
<protein>
    <submittedName>
        <fullName evidence="1">Uncharacterized protein</fullName>
    </submittedName>
</protein>
<dbReference type="Proteomes" id="UP000756921">
    <property type="component" value="Unassembled WGS sequence"/>
</dbReference>
<organism evidence="1 2">
    <name type="scientific">Paraphaeosphaeria minitans</name>
    <dbReference type="NCBI Taxonomy" id="565426"/>
    <lineage>
        <taxon>Eukaryota</taxon>
        <taxon>Fungi</taxon>
        <taxon>Dikarya</taxon>
        <taxon>Ascomycota</taxon>
        <taxon>Pezizomycotina</taxon>
        <taxon>Dothideomycetes</taxon>
        <taxon>Pleosporomycetidae</taxon>
        <taxon>Pleosporales</taxon>
        <taxon>Massarineae</taxon>
        <taxon>Didymosphaeriaceae</taxon>
        <taxon>Paraphaeosphaeria</taxon>
    </lineage>
</organism>